<evidence type="ECO:0000313" key="1">
    <source>
        <dbReference type="EMBL" id="MBU5669627.1"/>
    </source>
</evidence>
<sequence length="87" mass="10044">MQEYYINIPSKVLENKNLSDKAKILYGQINRLSSKGNCWASNKYLGDLIDATPRTVTRLIKKLKDNYLIKIETEIIQGISQRKIICI</sequence>
<organism evidence="1 2">
    <name type="scientific">Peptoniphilus ovalis</name>
    <dbReference type="NCBI Taxonomy" id="2841503"/>
    <lineage>
        <taxon>Bacteria</taxon>
        <taxon>Bacillati</taxon>
        <taxon>Bacillota</taxon>
        <taxon>Tissierellia</taxon>
        <taxon>Tissierellales</taxon>
        <taxon>Peptoniphilaceae</taxon>
        <taxon>Peptoniphilus</taxon>
    </lineage>
</organism>
<comment type="caution">
    <text evidence="1">The sequence shown here is derived from an EMBL/GenBank/DDBJ whole genome shotgun (WGS) entry which is preliminary data.</text>
</comment>
<dbReference type="Proteomes" id="UP000783742">
    <property type="component" value="Unassembled WGS sequence"/>
</dbReference>
<protein>
    <submittedName>
        <fullName evidence="1">Helix-turn-helix domain-containing protein</fullName>
    </submittedName>
</protein>
<accession>A0ABS6FHH4</accession>
<dbReference type="Pfam" id="PF13730">
    <property type="entry name" value="HTH_36"/>
    <property type="match status" value="1"/>
</dbReference>
<gene>
    <name evidence="1" type="ORF">KQI68_07210</name>
</gene>
<name>A0ABS6FHH4_9FIRM</name>
<proteinExistence type="predicted"/>
<dbReference type="RefSeq" id="WP_216549461.1">
    <property type="nucleotide sequence ID" value="NZ_JAHLQO010000004.1"/>
</dbReference>
<dbReference type="EMBL" id="JAHLQO010000004">
    <property type="protein sequence ID" value="MBU5669627.1"/>
    <property type="molecule type" value="Genomic_DNA"/>
</dbReference>
<keyword evidence="2" id="KW-1185">Reference proteome</keyword>
<evidence type="ECO:0000313" key="2">
    <source>
        <dbReference type="Proteomes" id="UP000783742"/>
    </source>
</evidence>
<reference evidence="1 2" key="1">
    <citation type="submission" date="2021-06" db="EMBL/GenBank/DDBJ databases">
        <authorList>
            <person name="Sun Q."/>
            <person name="Li D."/>
        </authorList>
    </citation>
    <scope>NUCLEOTIDE SEQUENCE [LARGE SCALE GENOMIC DNA]</scope>
    <source>
        <strain evidence="1 2">MSJ-1</strain>
    </source>
</reference>